<feature type="region of interest" description="Disordered" evidence="1">
    <location>
        <begin position="138"/>
        <end position="165"/>
    </location>
</feature>
<dbReference type="AlphaFoldDB" id="A0A9P8HVK8"/>
<evidence type="ECO:0000256" key="1">
    <source>
        <dbReference type="SAM" id="MobiDB-lite"/>
    </source>
</evidence>
<evidence type="ECO:0000313" key="3">
    <source>
        <dbReference type="Proteomes" id="UP000698800"/>
    </source>
</evidence>
<accession>A0A9P8HVK8</accession>
<feature type="compositionally biased region" description="Polar residues" evidence="1">
    <location>
        <begin position="142"/>
        <end position="151"/>
    </location>
</feature>
<protein>
    <submittedName>
        <fullName evidence="2">Uncharacterized protein</fullName>
    </submittedName>
</protein>
<comment type="caution">
    <text evidence="2">The sequence shown here is derived from an EMBL/GenBank/DDBJ whole genome shotgun (WGS) entry which is preliminary data.</text>
</comment>
<feature type="region of interest" description="Disordered" evidence="1">
    <location>
        <begin position="100"/>
        <end position="119"/>
    </location>
</feature>
<evidence type="ECO:0000313" key="2">
    <source>
        <dbReference type="EMBL" id="KAH0538533.1"/>
    </source>
</evidence>
<sequence length="165" mass="18533">MLSLGSLIHTQALLSADDSAESHTRELSTHIHRITFFGTPHYGSEKAKWAEFGRRIITKFFRETNSELLNDLDTKSKKPAWLCREFPFLLRRRAENAQGKIERLPPSPPPVFKATLASPPPPTIPEYANSIGMTRATRRYPASSSGGQKSLGNLHKPKRSVIVNR</sequence>
<proteinExistence type="predicted"/>
<name>A0A9P8HVK8_9PEZI</name>
<reference evidence="2" key="1">
    <citation type="submission" date="2021-03" db="EMBL/GenBank/DDBJ databases">
        <title>Comparative genomics and phylogenomic investigation of the class Geoglossomycetes provide insights into ecological specialization and systematics.</title>
        <authorList>
            <person name="Melie T."/>
            <person name="Pirro S."/>
            <person name="Miller A.N."/>
            <person name="Quandt A."/>
        </authorList>
    </citation>
    <scope>NUCLEOTIDE SEQUENCE</scope>
    <source>
        <strain evidence="2">GBOQ0MN5Z8</strain>
    </source>
</reference>
<dbReference type="Proteomes" id="UP000698800">
    <property type="component" value="Unassembled WGS sequence"/>
</dbReference>
<dbReference type="EMBL" id="JAGHQL010000105">
    <property type="protein sequence ID" value="KAH0538533.1"/>
    <property type="molecule type" value="Genomic_DNA"/>
</dbReference>
<organism evidence="2 3">
    <name type="scientific">Glutinoglossum americanum</name>
    <dbReference type="NCBI Taxonomy" id="1670608"/>
    <lineage>
        <taxon>Eukaryota</taxon>
        <taxon>Fungi</taxon>
        <taxon>Dikarya</taxon>
        <taxon>Ascomycota</taxon>
        <taxon>Pezizomycotina</taxon>
        <taxon>Geoglossomycetes</taxon>
        <taxon>Geoglossales</taxon>
        <taxon>Geoglossaceae</taxon>
        <taxon>Glutinoglossum</taxon>
    </lineage>
</organism>
<gene>
    <name evidence="2" type="ORF">FGG08_004866</name>
</gene>
<keyword evidence="3" id="KW-1185">Reference proteome</keyword>